<evidence type="ECO:0000256" key="1">
    <source>
        <dbReference type="ARBA" id="ARBA00023015"/>
    </source>
</evidence>
<dbReference type="SUPFAM" id="SSF46689">
    <property type="entry name" value="Homeodomain-like"/>
    <property type="match status" value="1"/>
</dbReference>
<evidence type="ECO:0000313" key="7">
    <source>
        <dbReference type="Proteomes" id="UP000317998"/>
    </source>
</evidence>
<comment type="caution">
    <text evidence="6">The sequence shown here is derived from an EMBL/GenBank/DDBJ whole genome shotgun (WGS) entry which is preliminary data.</text>
</comment>
<dbReference type="OrthoDB" id="9796019at2"/>
<keyword evidence="2 4" id="KW-0238">DNA-binding</keyword>
<keyword evidence="7" id="KW-1185">Reference proteome</keyword>
<dbReference type="InterPro" id="IPR050109">
    <property type="entry name" value="HTH-type_TetR-like_transc_reg"/>
</dbReference>
<feature type="DNA-binding region" description="H-T-H motif" evidence="4">
    <location>
        <begin position="35"/>
        <end position="54"/>
    </location>
</feature>
<keyword evidence="3" id="KW-0804">Transcription</keyword>
<dbReference type="InterPro" id="IPR001647">
    <property type="entry name" value="HTH_TetR"/>
</dbReference>
<sequence>MTDHRAGPVRSEAARAAILSATARIFAAKGYDRLTMEGIAAEAGVGKQTIYRWWPSKGALITECLLEGHLLPEDFTPPDTGDLRADLRTWLGQISDFISRYGGGDLVRSLVAASAENEDIGRRLQESFGADEILASRLRAAVEAGDLRSDAPVQEISQALLGAIIVRALSRAPIPDEGFPGRLVAAVLG</sequence>
<dbReference type="InterPro" id="IPR036271">
    <property type="entry name" value="Tet_transcr_reg_TetR-rel_C_sf"/>
</dbReference>
<dbReference type="GO" id="GO:0003700">
    <property type="term" value="F:DNA-binding transcription factor activity"/>
    <property type="evidence" value="ECO:0007669"/>
    <property type="project" value="TreeGrafter"/>
</dbReference>
<evidence type="ECO:0000256" key="4">
    <source>
        <dbReference type="PROSITE-ProRule" id="PRU00335"/>
    </source>
</evidence>
<dbReference type="InterPro" id="IPR009057">
    <property type="entry name" value="Homeodomain-like_sf"/>
</dbReference>
<evidence type="ECO:0000313" key="6">
    <source>
        <dbReference type="EMBL" id="TQL44973.1"/>
    </source>
</evidence>
<dbReference type="PRINTS" id="PR00455">
    <property type="entry name" value="HTHTETR"/>
</dbReference>
<keyword evidence="1" id="KW-0805">Transcription regulation</keyword>
<reference evidence="6 7" key="1">
    <citation type="submission" date="2019-06" db="EMBL/GenBank/DDBJ databases">
        <title>Sequencing the genomes of 1000 actinobacteria strains.</title>
        <authorList>
            <person name="Klenk H.-P."/>
        </authorList>
    </citation>
    <scope>NUCLEOTIDE SEQUENCE [LARGE SCALE GENOMIC DNA]</scope>
    <source>
        <strain evidence="6 7">DSM 26477</strain>
    </source>
</reference>
<organism evidence="6 7">
    <name type="scientific">Homoserinimonas aerilata</name>
    <dbReference type="NCBI Taxonomy" id="1162970"/>
    <lineage>
        <taxon>Bacteria</taxon>
        <taxon>Bacillati</taxon>
        <taxon>Actinomycetota</taxon>
        <taxon>Actinomycetes</taxon>
        <taxon>Micrococcales</taxon>
        <taxon>Microbacteriaceae</taxon>
        <taxon>Homoserinimonas</taxon>
    </lineage>
</organism>
<name>A0A542YAB0_9MICO</name>
<evidence type="ECO:0000259" key="5">
    <source>
        <dbReference type="PROSITE" id="PS50977"/>
    </source>
</evidence>
<proteinExistence type="predicted"/>
<dbReference type="Gene3D" id="1.10.10.60">
    <property type="entry name" value="Homeodomain-like"/>
    <property type="match status" value="1"/>
</dbReference>
<dbReference type="InterPro" id="IPR011075">
    <property type="entry name" value="TetR_C"/>
</dbReference>
<feature type="domain" description="HTH tetR-type" evidence="5">
    <location>
        <begin position="12"/>
        <end position="72"/>
    </location>
</feature>
<dbReference type="GO" id="GO:0000976">
    <property type="term" value="F:transcription cis-regulatory region binding"/>
    <property type="evidence" value="ECO:0007669"/>
    <property type="project" value="TreeGrafter"/>
</dbReference>
<dbReference type="AlphaFoldDB" id="A0A542YAB0"/>
<gene>
    <name evidence="6" type="ORF">FB562_2382</name>
</gene>
<dbReference type="Pfam" id="PF00440">
    <property type="entry name" value="TetR_N"/>
    <property type="match status" value="1"/>
</dbReference>
<dbReference type="Proteomes" id="UP000317998">
    <property type="component" value="Unassembled WGS sequence"/>
</dbReference>
<dbReference type="RefSeq" id="WP_141881501.1">
    <property type="nucleotide sequence ID" value="NZ_VFOM01000003.1"/>
</dbReference>
<dbReference type="SUPFAM" id="SSF48498">
    <property type="entry name" value="Tetracyclin repressor-like, C-terminal domain"/>
    <property type="match status" value="1"/>
</dbReference>
<dbReference type="PROSITE" id="PS50977">
    <property type="entry name" value="HTH_TETR_2"/>
    <property type="match status" value="1"/>
</dbReference>
<dbReference type="PANTHER" id="PTHR30055">
    <property type="entry name" value="HTH-TYPE TRANSCRIPTIONAL REGULATOR RUTR"/>
    <property type="match status" value="1"/>
</dbReference>
<dbReference type="Pfam" id="PF16859">
    <property type="entry name" value="TetR_C_11"/>
    <property type="match status" value="1"/>
</dbReference>
<evidence type="ECO:0000256" key="3">
    <source>
        <dbReference type="ARBA" id="ARBA00023163"/>
    </source>
</evidence>
<accession>A0A542YAB0</accession>
<dbReference type="PANTHER" id="PTHR30055:SF148">
    <property type="entry name" value="TETR-FAMILY TRANSCRIPTIONAL REGULATOR"/>
    <property type="match status" value="1"/>
</dbReference>
<dbReference type="Gene3D" id="1.10.357.10">
    <property type="entry name" value="Tetracycline Repressor, domain 2"/>
    <property type="match status" value="1"/>
</dbReference>
<evidence type="ECO:0000256" key="2">
    <source>
        <dbReference type="ARBA" id="ARBA00023125"/>
    </source>
</evidence>
<protein>
    <submittedName>
        <fullName evidence="6">TetR family transcriptional regulator</fullName>
    </submittedName>
</protein>
<dbReference type="EMBL" id="VFOM01000003">
    <property type="protein sequence ID" value="TQL44973.1"/>
    <property type="molecule type" value="Genomic_DNA"/>
</dbReference>